<dbReference type="GO" id="GO:0005886">
    <property type="term" value="C:plasma membrane"/>
    <property type="evidence" value="ECO:0007669"/>
    <property type="project" value="UniProtKB-SubCell"/>
</dbReference>
<keyword evidence="10" id="KW-1185">Reference proteome</keyword>
<protein>
    <submittedName>
        <fullName evidence="9">ABC transporter permease</fullName>
    </submittedName>
</protein>
<feature type="transmembrane region" description="Helical" evidence="7">
    <location>
        <begin position="260"/>
        <end position="281"/>
    </location>
</feature>
<dbReference type="CDD" id="cd06261">
    <property type="entry name" value="TM_PBP2"/>
    <property type="match status" value="1"/>
</dbReference>
<evidence type="ECO:0000259" key="8">
    <source>
        <dbReference type="PROSITE" id="PS50928"/>
    </source>
</evidence>
<feature type="transmembrane region" description="Helical" evidence="7">
    <location>
        <begin position="418"/>
        <end position="437"/>
    </location>
</feature>
<evidence type="ECO:0000256" key="2">
    <source>
        <dbReference type="ARBA" id="ARBA00022448"/>
    </source>
</evidence>
<feature type="transmembrane region" description="Helical" evidence="7">
    <location>
        <begin position="471"/>
        <end position="491"/>
    </location>
</feature>
<evidence type="ECO:0000256" key="4">
    <source>
        <dbReference type="ARBA" id="ARBA00022692"/>
    </source>
</evidence>
<feature type="transmembrane region" description="Helical" evidence="7">
    <location>
        <begin position="302"/>
        <end position="324"/>
    </location>
</feature>
<feature type="transmembrane region" description="Helical" evidence="7">
    <location>
        <begin position="54"/>
        <end position="80"/>
    </location>
</feature>
<comment type="subcellular location">
    <subcellularLocation>
        <location evidence="1">Cell membrane</location>
        <topology evidence="1">Multi-pass membrane protein</topology>
    </subcellularLocation>
</comment>
<evidence type="ECO:0000256" key="1">
    <source>
        <dbReference type="ARBA" id="ARBA00004651"/>
    </source>
</evidence>
<dbReference type="Proteomes" id="UP000318717">
    <property type="component" value="Unassembled WGS sequence"/>
</dbReference>
<dbReference type="PANTHER" id="PTHR30183:SF6">
    <property type="entry name" value="INNER MEMBRANE ABC TRANSPORTER PERMEASE PROTEIN YNJC"/>
    <property type="match status" value="1"/>
</dbReference>
<feature type="transmembrane region" description="Helical" evidence="7">
    <location>
        <begin position="344"/>
        <end position="373"/>
    </location>
</feature>
<comment type="caution">
    <text evidence="9">The sequence shown here is derived from an EMBL/GenBank/DDBJ whole genome shotgun (WGS) entry which is preliminary data.</text>
</comment>
<evidence type="ECO:0000256" key="7">
    <source>
        <dbReference type="SAM" id="Phobius"/>
    </source>
</evidence>
<dbReference type="RefSeq" id="WP_141343612.1">
    <property type="nucleotide sequence ID" value="NZ_BJLF01000001.1"/>
</dbReference>
<evidence type="ECO:0000256" key="6">
    <source>
        <dbReference type="ARBA" id="ARBA00023136"/>
    </source>
</evidence>
<dbReference type="SUPFAM" id="SSF161098">
    <property type="entry name" value="MetI-like"/>
    <property type="match status" value="2"/>
</dbReference>
<evidence type="ECO:0000313" key="9">
    <source>
        <dbReference type="EMBL" id="GEA49234.1"/>
    </source>
</evidence>
<feature type="transmembrane region" description="Helical" evidence="7">
    <location>
        <begin position="521"/>
        <end position="542"/>
    </location>
</feature>
<dbReference type="PROSITE" id="PS50928">
    <property type="entry name" value="ABC_TM1"/>
    <property type="match status" value="2"/>
</dbReference>
<feature type="domain" description="ABC transmembrane type-1" evidence="8">
    <location>
        <begin position="54"/>
        <end position="274"/>
    </location>
</feature>
<feature type="transmembrane region" description="Helical" evidence="7">
    <location>
        <begin position="92"/>
        <end position="115"/>
    </location>
</feature>
<evidence type="ECO:0000256" key="3">
    <source>
        <dbReference type="ARBA" id="ARBA00022475"/>
    </source>
</evidence>
<sequence>MLRPLYALVVVLCVLPTIPGVLGVASASLSYIPPLGMNSLSFAGFKQVFAWNGVWQSMGLTLFSAIASSYLACLLAFAILQRCWNTRWWQKIELSLSPLLSIPHVAFAIGFAFLFDPTGLGVRLIHTLFDYDLNQSTGHELALLIHDPYALGLIVMLAIKEVPFLLLMSIPILKQLNIDKTEKITASMGYSRAHAWWKSLFVQWLVKLRFPMLAVLAYSLSVVDVALIVGPTNPPTFAVLVWQWFNDPDLTLLPRASSGAIVLFIIAMLIIAFARTVEWLLTKGFRGWQISGRRGVMLPGRGLFSGMILLTGAMLPLMVVWSFAQRWRFPDIAPSRYSVRFWEYEWSGIISTIEQSLSLALVSGSAAVVLALIAHEYRIRHRWQVPGYVIAIPMLIPQLSILFGLQITTLFIGGNAHWLWVCWAHLFFAFPFVYLSLDGPWRSYNEAMTRVALSLGKTPLSVFLKVKLPQVLPAILFAWAIGISVSLSQYLPTLILGAGRISTLTTEAVALSSGFDRRVTAIYALWQALLPLIFFFIAILGSRMQVRYRRSKFKGLQSNESVSKKSHSS</sequence>
<feature type="transmembrane region" description="Helical" evidence="7">
    <location>
        <begin position="385"/>
        <end position="412"/>
    </location>
</feature>
<feature type="transmembrane region" description="Helical" evidence="7">
    <location>
        <begin position="149"/>
        <end position="173"/>
    </location>
</feature>
<name>A0A4Y3HSD0_9VIBR</name>
<proteinExistence type="predicted"/>
<feature type="transmembrane region" description="Helical" evidence="7">
    <location>
        <begin position="208"/>
        <end position="229"/>
    </location>
</feature>
<organism evidence="9 10">
    <name type="scientific">Vibrio inusitatus NBRC 102082</name>
    <dbReference type="NCBI Taxonomy" id="1219070"/>
    <lineage>
        <taxon>Bacteria</taxon>
        <taxon>Pseudomonadati</taxon>
        <taxon>Pseudomonadota</taxon>
        <taxon>Gammaproteobacteria</taxon>
        <taxon>Vibrionales</taxon>
        <taxon>Vibrionaceae</taxon>
        <taxon>Vibrio</taxon>
    </lineage>
</organism>
<gene>
    <name evidence="9" type="ORF">VIN01S_00380</name>
</gene>
<dbReference type="EMBL" id="BJLF01000001">
    <property type="protein sequence ID" value="GEA49234.1"/>
    <property type="molecule type" value="Genomic_DNA"/>
</dbReference>
<feature type="domain" description="ABC transmembrane type-1" evidence="8">
    <location>
        <begin position="353"/>
        <end position="538"/>
    </location>
</feature>
<keyword evidence="4 7" id="KW-0812">Transmembrane</keyword>
<reference evidence="9 10" key="1">
    <citation type="submission" date="2019-06" db="EMBL/GenBank/DDBJ databases">
        <title>Whole genome shotgun sequence of Vibrio inusitatus NBRC 102082.</title>
        <authorList>
            <person name="Hosoyama A."/>
            <person name="Uohara A."/>
            <person name="Ohji S."/>
            <person name="Ichikawa N."/>
        </authorList>
    </citation>
    <scope>NUCLEOTIDE SEQUENCE [LARGE SCALE GENOMIC DNA]</scope>
    <source>
        <strain evidence="9 10">NBRC 102082</strain>
    </source>
</reference>
<dbReference type="PANTHER" id="PTHR30183">
    <property type="entry name" value="MOLYBDENUM TRANSPORT SYSTEM PERMEASE PROTEIN MODB"/>
    <property type="match status" value="1"/>
</dbReference>
<dbReference type="AlphaFoldDB" id="A0A4Y3HSD0"/>
<keyword evidence="2" id="KW-0813">Transport</keyword>
<keyword evidence="3" id="KW-1003">Cell membrane</keyword>
<keyword evidence="6 7" id="KW-0472">Membrane</keyword>
<keyword evidence="5 7" id="KW-1133">Transmembrane helix</keyword>
<dbReference type="GO" id="GO:0055085">
    <property type="term" value="P:transmembrane transport"/>
    <property type="evidence" value="ECO:0007669"/>
    <property type="project" value="InterPro"/>
</dbReference>
<dbReference type="OrthoDB" id="7852521at2"/>
<evidence type="ECO:0000256" key="5">
    <source>
        <dbReference type="ARBA" id="ARBA00022989"/>
    </source>
</evidence>
<evidence type="ECO:0000313" key="10">
    <source>
        <dbReference type="Proteomes" id="UP000318717"/>
    </source>
</evidence>
<accession>A0A4Y3HSD0</accession>
<dbReference type="InterPro" id="IPR000515">
    <property type="entry name" value="MetI-like"/>
</dbReference>
<dbReference type="Gene3D" id="1.10.3720.10">
    <property type="entry name" value="MetI-like"/>
    <property type="match status" value="2"/>
</dbReference>
<dbReference type="InterPro" id="IPR035906">
    <property type="entry name" value="MetI-like_sf"/>
</dbReference>